<dbReference type="SUPFAM" id="SSF50475">
    <property type="entry name" value="FMN-binding split barrel"/>
    <property type="match status" value="1"/>
</dbReference>
<dbReference type="Gene3D" id="2.30.110.10">
    <property type="entry name" value="Electron Transport, Fmn-binding Protein, Chain A"/>
    <property type="match status" value="1"/>
</dbReference>
<comment type="caution">
    <text evidence="3">The sequence shown here is derived from an EMBL/GenBank/DDBJ whole genome shotgun (WGS) entry which is preliminary data.</text>
</comment>
<proteinExistence type="predicted"/>
<dbReference type="SMART" id="SM00903">
    <property type="entry name" value="Flavin_Reduct"/>
    <property type="match status" value="1"/>
</dbReference>
<protein>
    <submittedName>
        <fullName evidence="3">Flavin reductase family protein</fullName>
    </submittedName>
</protein>
<dbReference type="PANTHER" id="PTHR30466:SF1">
    <property type="entry name" value="FMN REDUCTASE (NADH) RUTF"/>
    <property type="match status" value="1"/>
</dbReference>
<accession>A0ABW0AQY5</accession>
<reference evidence="4" key="1">
    <citation type="journal article" date="2019" name="Int. J. Syst. Evol. Microbiol.">
        <title>The Global Catalogue of Microorganisms (GCM) 10K type strain sequencing project: providing services to taxonomists for standard genome sequencing and annotation.</title>
        <authorList>
            <consortium name="The Broad Institute Genomics Platform"/>
            <consortium name="The Broad Institute Genome Sequencing Center for Infectious Disease"/>
            <person name="Wu L."/>
            <person name="Ma J."/>
        </authorList>
    </citation>
    <scope>NUCLEOTIDE SEQUENCE [LARGE SCALE GENOMIC DNA]</scope>
    <source>
        <strain evidence="4">PCU 266</strain>
    </source>
</reference>
<dbReference type="Pfam" id="PF01613">
    <property type="entry name" value="Flavin_Reduct"/>
    <property type="match status" value="1"/>
</dbReference>
<keyword evidence="1" id="KW-0560">Oxidoreductase</keyword>
<gene>
    <name evidence="3" type="ORF">ACFPRH_22285</name>
</gene>
<organism evidence="3 4">
    <name type="scientific">Streptomyces amakusaensis</name>
    <dbReference type="NCBI Taxonomy" id="67271"/>
    <lineage>
        <taxon>Bacteria</taxon>
        <taxon>Bacillati</taxon>
        <taxon>Actinomycetota</taxon>
        <taxon>Actinomycetes</taxon>
        <taxon>Kitasatosporales</taxon>
        <taxon>Streptomycetaceae</taxon>
        <taxon>Streptomyces</taxon>
    </lineage>
</organism>
<dbReference type="InterPro" id="IPR002563">
    <property type="entry name" value="Flavin_Rdtase-like_dom"/>
</dbReference>
<evidence type="ECO:0000313" key="4">
    <source>
        <dbReference type="Proteomes" id="UP001596160"/>
    </source>
</evidence>
<name>A0ABW0AQY5_9ACTN</name>
<dbReference type="InterPro" id="IPR012349">
    <property type="entry name" value="Split_barrel_FMN-bd"/>
</dbReference>
<evidence type="ECO:0000259" key="2">
    <source>
        <dbReference type="SMART" id="SM00903"/>
    </source>
</evidence>
<keyword evidence="4" id="KW-1185">Reference proteome</keyword>
<sequence length="184" mass="19972">MNSPLSPIPAVTTPASATIAQHVEPSQFRSLMTTFPTGVAIVTTGEAEEGLAGLTVSSVSSVSLEPPVLLVCLHKNSNTLKSLLRRCTFAVNLLHDGAGETAKLFASGDQGRFKKVEWEYGPEFGGPHLVNDAHSIADCRISHTLSMGDHHVVFGEVFRVEQQSLERVRPLLYGMRRFFSWPAA</sequence>
<dbReference type="RefSeq" id="WP_344481758.1">
    <property type="nucleotide sequence ID" value="NZ_BAAASB010000016.1"/>
</dbReference>
<dbReference type="Proteomes" id="UP001596160">
    <property type="component" value="Unassembled WGS sequence"/>
</dbReference>
<evidence type="ECO:0000313" key="3">
    <source>
        <dbReference type="EMBL" id="MFC5154472.1"/>
    </source>
</evidence>
<dbReference type="PANTHER" id="PTHR30466">
    <property type="entry name" value="FLAVIN REDUCTASE"/>
    <property type="match status" value="1"/>
</dbReference>
<evidence type="ECO:0000256" key="1">
    <source>
        <dbReference type="ARBA" id="ARBA00023002"/>
    </source>
</evidence>
<feature type="domain" description="Flavin reductase like" evidence="2">
    <location>
        <begin position="32"/>
        <end position="180"/>
    </location>
</feature>
<dbReference type="EMBL" id="JBHSKP010000015">
    <property type="protein sequence ID" value="MFC5154472.1"/>
    <property type="molecule type" value="Genomic_DNA"/>
</dbReference>
<dbReference type="InterPro" id="IPR050268">
    <property type="entry name" value="NADH-dep_flavin_reductase"/>
</dbReference>